<accession>A0A515CTI9</accession>
<feature type="domain" description="Putative DnaT-like" evidence="1">
    <location>
        <begin position="7"/>
        <end position="160"/>
    </location>
</feature>
<dbReference type="InterPro" id="IPR046787">
    <property type="entry name" value="DnaT_2"/>
</dbReference>
<sequence>MLITDPASMDFNSYASVGDLKLYASARGYEIPADEQECETLLIQSMDFLAGLAWRGSRTSSSQPQAWPRSGVFYDGVAVSDSVIPRQVVFAQCRLAIEAQEIDLSPSFDAGGEVVQEAVSGAVSVSYSPGTSKSVPSFPWLNSMLRGFVGAMSQVRVVRG</sequence>
<proteinExistence type="predicted"/>
<organism evidence="2 3">
    <name type="scientific">Serratia liquefaciens</name>
    <dbReference type="NCBI Taxonomy" id="614"/>
    <lineage>
        <taxon>Bacteria</taxon>
        <taxon>Pseudomonadati</taxon>
        <taxon>Pseudomonadota</taxon>
        <taxon>Gammaproteobacteria</taxon>
        <taxon>Enterobacterales</taxon>
        <taxon>Yersiniaceae</taxon>
        <taxon>Serratia</taxon>
    </lineage>
</organism>
<dbReference type="AlphaFoldDB" id="A0A515CTI9"/>
<gene>
    <name evidence="2" type="ORF">EGO53_06665</name>
</gene>
<dbReference type="Proteomes" id="UP000317572">
    <property type="component" value="Chromosome"/>
</dbReference>
<dbReference type="Pfam" id="PF20557">
    <property type="entry name" value="DnaT_2"/>
    <property type="match status" value="1"/>
</dbReference>
<evidence type="ECO:0000259" key="1">
    <source>
        <dbReference type="Pfam" id="PF20557"/>
    </source>
</evidence>
<dbReference type="RefSeq" id="WP_142814993.1">
    <property type="nucleotide sequence ID" value="NZ_CP033893.1"/>
</dbReference>
<dbReference type="EMBL" id="CP033893">
    <property type="protein sequence ID" value="QDL31481.1"/>
    <property type="molecule type" value="Genomic_DNA"/>
</dbReference>
<evidence type="ECO:0000313" key="3">
    <source>
        <dbReference type="Proteomes" id="UP000317572"/>
    </source>
</evidence>
<name>A0A515CTI9_SERLI</name>
<evidence type="ECO:0000313" key="2">
    <source>
        <dbReference type="EMBL" id="QDL31481.1"/>
    </source>
</evidence>
<reference evidence="2 3" key="1">
    <citation type="submission" date="2018-11" db="EMBL/GenBank/DDBJ databases">
        <title>The first complete genome of Serratia liquefaciens isolated from metalophyte plant revel distinctness adaptive mechanisms in an extreme habitat.</title>
        <authorList>
            <person name="Caneschi W.L."/>
            <person name="Sanchez A.B."/>
            <person name="Felestrino E.B."/>
            <person name="Assis R.A.B."/>
            <person name="Lemes C.G.C."/>
            <person name="Cordeiro I.F."/>
            <person name="Fonseca N.P."/>
            <person name="Villa M."/>
            <person name="Vieira I.T."/>
            <person name="Moraes L.A."/>
            <person name="Kamino L.H.Y."/>
            <person name="do Carmo F."/>
            <person name="Garcia C.M."/>
            <person name="Almeida N.F."/>
            <person name="Silva R.S."/>
            <person name="Ferro J.A."/>
            <person name="Ferro M.I.T."/>
            <person name="Varani A.M."/>
            <person name="Ferreira R.M."/>
            <person name="dos Santos V.L."/>
            <person name="Silva U.C."/>
            <person name="Setubal J.C."/>
            <person name="Moreira L.M."/>
        </authorList>
    </citation>
    <scope>NUCLEOTIDE SEQUENCE [LARGE SCALE GENOMIC DNA]</scope>
    <source>
        <strain evidence="2 3">FG3</strain>
    </source>
</reference>
<protein>
    <recommendedName>
        <fullName evidence="1">Putative DnaT-like domain-containing protein</fullName>
    </recommendedName>
</protein>